<dbReference type="InterPro" id="IPR057670">
    <property type="entry name" value="SH3_retrovirus"/>
</dbReference>
<dbReference type="PANTHER" id="PTHR42648">
    <property type="entry name" value="TRANSPOSASE, PUTATIVE-RELATED"/>
    <property type="match status" value="1"/>
</dbReference>
<evidence type="ECO:0000313" key="6">
    <source>
        <dbReference type="EMBL" id="GEU87616.1"/>
    </source>
</evidence>
<feature type="domain" description="Retrovirus-related Pol polyprotein from transposon TNT 1-94-like beta-barrel" evidence="4">
    <location>
        <begin position="255"/>
        <end position="323"/>
    </location>
</feature>
<proteinExistence type="predicted"/>
<organism evidence="6">
    <name type="scientific">Tanacetum cinerariifolium</name>
    <name type="common">Dalmatian daisy</name>
    <name type="synonym">Chrysanthemum cinerariifolium</name>
    <dbReference type="NCBI Taxonomy" id="118510"/>
    <lineage>
        <taxon>Eukaryota</taxon>
        <taxon>Viridiplantae</taxon>
        <taxon>Streptophyta</taxon>
        <taxon>Embryophyta</taxon>
        <taxon>Tracheophyta</taxon>
        <taxon>Spermatophyta</taxon>
        <taxon>Magnoliopsida</taxon>
        <taxon>eudicotyledons</taxon>
        <taxon>Gunneridae</taxon>
        <taxon>Pentapetalae</taxon>
        <taxon>asterids</taxon>
        <taxon>campanulids</taxon>
        <taxon>Asterales</taxon>
        <taxon>Asteraceae</taxon>
        <taxon>Asteroideae</taxon>
        <taxon>Anthemideae</taxon>
        <taxon>Anthemidinae</taxon>
        <taxon>Tanacetum</taxon>
    </lineage>
</organism>
<dbReference type="GO" id="GO:0006508">
    <property type="term" value="P:proteolysis"/>
    <property type="evidence" value="ECO:0007669"/>
    <property type="project" value="UniProtKB-KW"/>
</dbReference>
<protein>
    <submittedName>
        <fullName evidence="6">Integrase, catalytic region, zinc finger, CCHC-type, peptidase aspartic, catalytic</fullName>
    </submittedName>
</protein>
<feature type="region of interest" description="Disordered" evidence="2">
    <location>
        <begin position="155"/>
        <end position="196"/>
    </location>
</feature>
<dbReference type="EMBL" id="BKCJ010009580">
    <property type="protein sequence ID" value="GEU87616.1"/>
    <property type="molecule type" value="Genomic_DNA"/>
</dbReference>
<keyword evidence="1" id="KW-0645">Protease</keyword>
<feature type="region of interest" description="Disordered" evidence="2">
    <location>
        <begin position="614"/>
        <end position="649"/>
    </location>
</feature>
<dbReference type="AlphaFoldDB" id="A0A6L2NN91"/>
<evidence type="ECO:0000259" key="5">
    <source>
        <dbReference type="Pfam" id="PF25597"/>
    </source>
</evidence>
<reference evidence="6" key="1">
    <citation type="journal article" date="2019" name="Sci. Rep.">
        <title>Draft genome of Tanacetum cinerariifolium, the natural source of mosquito coil.</title>
        <authorList>
            <person name="Yamashiro T."/>
            <person name="Shiraishi A."/>
            <person name="Satake H."/>
            <person name="Nakayama K."/>
        </authorList>
    </citation>
    <scope>NUCLEOTIDE SEQUENCE</scope>
</reference>
<comment type="caution">
    <text evidence="6">The sequence shown here is derived from an EMBL/GenBank/DDBJ whole genome shotgun (WGS) entry which is preliminary data.</text>
</comment>
<dbReference type="InterPro" id="IPR039537">
    <property type="entry name" value="Retrotran_Ty1/copia-like"/>
</dbReference>
<feature type="compositionally biased region" description="Low complexity" evidence="2">
    <location>
        <begin position="625"/>
        <end position="636"/>
    </location>
</feature>
<dbReference type="Gene3D" id="3.30.420.10">
    <property type="entry name" value="Ribonuclease H-like superfamily/Ribonuclease H"/>
    <property type="match status" value="1"/>
</dbReference>
<dbReference type="SUPFAM" id="SSF53098">
    <property type="entry name" value="Ribonuclease H-like"/>
    <property type="match status" value="1"/>
</dbReference>
<dbReference type="Pfam" id="PF25597">
    <property type="entry name" value="SH3_retrovirus"/>
    <property type="match status" value="1"/>
</dbReference>
<gene>
    <name evidence="6" type="ORF">Tci_059594</name>
</gene>
<keyword evidence="1" id="KW-0378">Hydrolase</keyword>
<evidence type="ECO:0000259" key="4">
    <source>
        <dbReference type="Pfam" id="PF22936"/>
    </source>
</evidence>
<dbReference type="InterPro" id="IPR036397">
    <property type="entry name" value="RNaseH_sf"/>
</dbReference>
<dbReference type="GO" id="GO:0003676">
    <property type="term" value="F:nucleic acid binding"/>
    <property type="evidence" value="ECO:0007669"/>
    <property type="project" value="InterPro"/>
</dbReference>
<evidence type="ECO:0000259" key="3">
    <source>
        <dbReference type="Pfam" id="PF13976"/>
    </source>
</evidence>
<dbReference type="GO" id="GO:0008233">
    <property type="term" value="F:peptidase activity"/>
    <property type="evidence" value="ECO:0007669"/>
    <property type="project" value="UniProtKB-KW"/>
</dbReference>
<feature type="domain" description="GAG-pre-integrase" evidence="3">
    <location>
        <begin position="355"/>
        <end position="427"/>
    </location>
</feature>
<sequence length="686" mass="78018">MKEIFKELEAEVDQNVVNRKHDEIERKNILIANDNLIADSLSKDVFYTATDSMLTVSRFSDMHEAFNATQKHVEPIPPRNRNNREVHLDYLKHLKESVATLGEIVEEARVEQSLDSSLSSAFLYNKHSQELVEYVIGTCPNDFNKRDKQIASTPTMNQTNEPMIPSIGVKGTTAANGSKPRSNTKKHRTLPAKSDMKKVDVHHRNNKFSVKRKNHVDSSISFKCTSVEKPSVKTVWKIKQVKQVWQATRKLFATVDSGCSKHMTGDRPRLRNLMKNFIGTVRFGNDHFSAIMGYEYYVIGDSVISRVYYVEGLGHNLFFVRQFCNFDLEVAFRKHSCYVRDTYVVELIKGSCGSNLYTISVEDMMKSSPICLLSKASKNKSWLWHRRLNHLNFGTINSVARKDLVRGLPRLMFEKDHLCSACQLGKSKKYTHTPKTKNTILEVHNTLHMDLCRPMKVQTINGKKYILVIVDDFSRFTWVKFLRSKDETPERGSWKIATTADIGIFVGYALSRKGYRIYKKRTRRIMKNTHVQFDQLCEPMAPVRLSTGPAPMFLMPGQISSRLVPNLVPAAPYVPLTNKDLENLFQPMFDEYLVPLRVERPSSPAPAVLVNSVNTPSSTTIDQDAPSLSHSPSSLAIQSPNSHKGVAAGSTTIEDNPFAPIDNDPFINVLLWNLLLKHHHPRMLVP</sequence>
<evidence type="ECO:0000256" key="2">
    <source>
        <dbReference type="SAM" id="MobiDB-lite"/>
    </source>
</evidence>
<accession>A0A6L2NN91</accession>
<dbReference type="PANTHER" id="PTHR42648:SF18">
    <property type="entry name" value="RETROTRANSPOSON, UNCLASSIFIED-LIKE PROTEIN"/>
    <property type="match status" value="1"/>
</dbReference>
<dbReference type="InterPro" id="IPR012337">
    <property type="entry name" value="RNaseH-like_sf"/>
</dbReference>
<dbReference type="InterPro" id="IPR054722">
    <property type="entry name" value="PolX-like_BBD"/>
</dbReference>
<dbReference type="Pfam" id="PF13976">
    <property type="entry name" value="gag_pre-integrs"/>
    <property type="match status" value="1"/>
</dbReference>
<dbReference type="Pfam" id="PF22936">
    <property type="entry name" value="Pol_BBD"/>
    <property type="match status" value="1"/>
</dbReference>
<dbReference type="InterPro" id="IPR025724">
    <property type="entry name" value="GAG-pre-integrase_dom"/>
</dbReference>
<evidence type="ECO:0000256" key="1">
    <source>
        <dbReference type="ARBA" id="ARBA00022670"/>
    </source>
</evidence>
<name>A0A6L2NN91_TANCI</name>
<feature type="domain" description="Retroviral polymerase SH3-like" evidence="5">
    <location>
        <begin position="495"/>
        <end position="535"/>
    </location>
</feature>